<dbReference type="Pfam" id="PF00872">
    <property type="entry name" value="Transposase_mut"/>
    <property type="match status" value="1"/>
</dbReference>
<name>A0ABS6B8L6_9NOCA</name>
<dbReference type="EMBL" id="JAHKNI010000015">
    <property type="protein sequence ID" value="MBU3066649.1"/>
    <property type="molecule type" value="Genomic_DNA"/>
</dbReference>
<protein>
    <recommendedName>
        <fullName evidence="6">Mutator family transposase</fullName>
    </recommendedName>
</protein>
<dbReference type="PANTHER" id="PTHR33217:SF9">
    <property type="entry name" value="MUTATOR FAMILY TRANSPOSASE"/>
    <property type="match status" value="1"/>
</dbReference>
<evidence type="ECO:0000256" key="2">
    <source>
        <dbReference type="ARBA" id="ARBA00010961"/>
    </source>
</evidence>
<organism evidence="7 8">
    <name type="scientific">Nocardia albiluteola</name>
    <dbReference type="NCBI Taxonomy" id="2842303"/>
    <lineage>
        <taxon>Bacteria</taxon>
        <taxon>Bacillati</taxon>
        <taxon>Actinomycetota</taxon>
        <taxon>Actinomycetes</taxon>
        <taxon>Mycobacteriales</taxon>
        <taxon>Nocardiaceae</taxon>
        <taxon>Nocardia</taxon>
    </lineage>
</organism>
<evidence type="ECO:0000256" key="4">
    <source>
        <dbReference type="ARBA" id="ARBA00023125"/>
    </source>
</evidence>
<evidence type="ECO:0000256" key="6">
    <source>
        <dbReference type="RuleBase" id="RU365089"/>
    </source>
</evidence>
<dbReference type="PANTHER" id="PTHR33217">
    <property type="entry name" value="TRANSPOSASE FOR INSERTION SEQUENCE ELEMENT IS1081"/>
    <property type="match status" value="1"/>
</dbReference>
<gene>
    <name evidence="7" type="ORF">KO481_34675</name>
</gene>
<sequence>MQAEIRDGYWACFDTENLSIEPGPKLVELIDTRLHKFEKRYARAYPAAMKILATDREGLTSCLRFPAEHHNRVRHSNFIERTFGETRRRAKVIGRFPGETSCISIVWAVLDRASRGWRGFAMTPAGLRLLQDLRRNAPEPQLTQSFHDFAEVLGVQLGCLDERELPCLGREPHAY</sequence>
<evidence type="ECO:0000313" key="8">
    <source>
        <dbReference type="Proteomes" id="UP000733379"/>
    </source>
</evidence>
<keyword evidence="3 6" id="KW-0815">Transposition</keyword>
<evidence type="ECO:0000313" key="7">
    <source>
        <dbReference type="EMBL" id="MBU3066649.1"/>
    </source>
</evidence>
<keyword evidence="4 6" id="KW-0238">DNA-binding</keyword>
<proteinExistence type="inferred from homology"/>
<reference evidence="7 8" key="1">
    <citation type="submission" date="2021-06" db="EMBL/GenBank/DDBJ databases">
        <title>Actinomycetes sequencing.</title>
        <authorList>
            <person name="Shan Q."/>
        </authorList>
    </citation>
    <scope>NUCLEOTIDE SEQUENCE [LARGE SCALE GENOMIC DNA]</scope>
    <source>
        <strain evidence="7 8">NEAU-G5</strain>
    </source>
</reference>
<evidence type="ECO:0000256" key="3">
    <source>
        <dbReference type="ARBA" id="ARBA00022578"/>
    </source>
</evidence>
<dbReference type="InterPro" id="IPR001207">
    <property type="entry name" value="Transposase_mutator"/>
</dbReference>
<accession>A0ABS6B8L6</accession>
<comment type="function">
    <text evidence="1 6">Required for the transposition of the insertion element.</text>
</comment>
<comment type="similarity">
    <text evidence="2 6">Belongs to the transposase mutator family.</text>
</comment>
<dbReference type="Proteomes" id="UP000733379">
    <property type="component" value="Unassembled WGS sequence"/>
</dbReference>
<comment type="caution">
    <text evidence="7">The sequence shown here is derived from an EMBL/GenBank/DDBJ whole genome shotgun (WGS) entry which is preliminary data.</text>
</comment>
<keyword evidence="8" id="KW-1185">Reference proteome</keyword>
<keyword evidence="6" id="KW-0814">Transposable element</keyword>
<evidence type="ECO:0000256" key="1">
    <source>
        <dbReference type="ARBA" id="ARBA00002190"/>
    </source>
</evidence>
<evidence type="ECO:0000256" key="5">
    <source>
        <dbReference type="ARBA" id="ARBA00023172"/>
    </source>
</evidence>
<keyword evidence="5 6" id="KW-0233">DNA recombination</keyword>